<accession>A0A172YHZ4</accession>
<dbReference type="KEGG" id="haa:A5892_15125"/>
<dbReference type="Proteomes" id="UP000077875">
    <property type="component" value="Chromosome"/>
</dbReference>
<dbReference type="PANTHER" id="PTHR41259:SF1">
    <property type="entry name" value="DOUBLE-STRAND BREAK REPAIR RAD50 ATPASE, PUTATIVE-RELATED"/>
    <property type="match status" value="1"/>
</dbReference>
<dbReference type="Gene3D" id="3.40.50.300">
    <property type="entry name" value="P-loop containing nucleotide triphosphate hydrolases"/>
    <property type="match status" value="2"/>
</dbReference>
<dbReference type="SUPFAM" id="SSF52540">
    <property type="entry name" value="P-loop containing nucleoside triphosphate hydrolases"/>
    <property type="match status" value="2"/>
</dbReference>
<gene>
    <name evidence="3" type="ORF">A5892_15125</name>
</gene>
<proteinExistence type="predicted"/>
<dbReference type="GO" id="GO:0016887">
    <property type="term" value="F:ATP hydrolysis activity"/>
    <property type="evidence" value="ECO:0007669"/>
    <property type="project" value="InterPro"/>
</dbReference>
<reference evidence="3 4" key="1">
    <citation type="submission" date="2016-04" db="EMBL/GenBank/DDBJ databases">
        <title>Complete Genome Sequence of Halotalea alkalilenta IHB B 13600.</title>
        <authorList>
            <person name="Swarnkar M.K."/>
            <person name="Sharma A."/>
            <person name="Kaushal K."/>
            <person name="Soni R."/>
            <person name="Rana S."/>
            <person name="Singh A.K."/>
            <person name="Gulati A."/>
        </authorList>
    </citation>
    <scope>NUCLEOTIDE SEQUENCE [LARGE SCALE GENOMIC DNA]</scope>
    <source>
        <strain evidence="3 4">IHB B 13600</strain>
    </source>
</reference>
<dbReference type="GO" id="GO:0006302">
    <property type="term" value="P:double-strand break repair"/>
    <property type="evidence" value="ECO:0007669"/>
    <property type="project" value="InterPro"/>
</dbReference>
<evidence type="ECO:0000313" key="3">
    <source>
        <dbReference type="EMBL" id="ANF58635.1"/>
    </source>
</evidence>
<feature type="domain" description="YhaN AAA" evidence="2">
    <location>
        <begin position="1"/>
        <end position="56"/>
    </location>
</feature>
<evidence type="ECO:0000313" key="4">
    <source>
        <dbReference type="Proteomes" id="UP000077875"/>
    </source>
</evidence>
<keyword evidence="4" id="KW-1185">Reference proteome</keyword>
<dbReference type="InterPro" id="IPR027417">
    <property type="entry name" value="P-loop_NTPase"/>
</dbReference>
<evidence type="ECO:0000256" key="1">
    <source>
        <dbReference type="SAM" id="Coils"/>
    </source>
</evidence>
<dbReference type="PANTHER" id="PTHR41259">
    <property type="entry name" value="DOUBLE-STRAND BREAK REPAIR RAD50 ATPASE, PUTATIVE-RELATED"/>
    <property type="match status" value="1"/>
</dbReference>
<feature type="coiled-coil region" evidence="1">
    <location>
        <begin position="633"/>
        <end position="747"/>
    </location>
</feature>
<feature type="coiled-coil region" evidence="1">
    <location>
        <begin position="332"/>
        <end position="382"/>
    </location>
</feature>
<dbReference type="STRING" id="376489.A5892_15125"/>
<feature type="coiled-coil region" evidence="1">
    <location>
        <begin position="202"/>
        <end position="276"/>
    </location>
</feature>
<dbReference type="RefSeq" id="WP_064123497.1">
    <property type="nucleotide sequence ID" value="NZ_CP015243.1"/>
</dbReference>
<dbReference type="AlphaFoldDB" id="A0A172YHZ4"/>
<organism evidence="3 4">
    <name type="scientific">Halotalea alkalilenta</name>
    <dbReference type="NCBI Taxonomy" id="376489"/>
    <lineage>
        <taxon>Bacteria</taxon>
        <taxon>Pseudomonadati</taxon>
        <taxon>Pseudomonadota</taxon>
        <taxon>Gammaproteobacteria</taxon>
        <taxon>Oceanospirillales</taxon>
        <taxon>Halomonadaceae</taxon>
        <taxon>Halotalea</taxon>
    </lineage>
</organism>
<feature type="coiled-coil region" evidence="1">
    <location>
        <begin position="533"/>
        <end position="602"/>
    </location>
</feature>
<sequence length="889" mass="100678">MRLSKLRVEQFKQFRSGIELDHLDPGLNLFTGPNEAGKSTLVAAIRAAFFERHRSSNVDDLRPWGESGVAPTVMLEFELDGRFYRLTKSFLARKRCELLIDGERFEGDDAEERIKDLLGFQQPSRGASKAEHWGIPGLLWIRQGDAQEIRPAVEHATDQLRGALERSLGEVAASGGDELISRVEALRLELLTAATGKPRGEFERALKQRDALSTQLAELDEQISRYRQRVDELARLRAEHQRDQREAPSRALRERLEAAEDQLRQAHERQRRLADERLRAGQIEARIRLLRERLESFAAQRLAVDERRQALTLSTQALASANAELIAWRGRLEQVDRARRLSRDQLRQARQQASRAQLTQRIERLDDELDQRQRRLVQVETAGQRARQLTELRGSNAIEASEVEALRAEQARLRELEIERRAAATLLDFTLDEHGRIELDGEALEGQGERRLLGPATLRLPGLGVLRIIPGGANLSSLGARHRELSELHAERLAKLGVDSLHRAEACLVEQRELDSEARALEATLAALAPAGVEALREECAARRQERETLIRTLAELTTEAREPALDIAAVEAEDERLDGELREVDQALRQAQLRASRAQVQCDIDERELATAQAALEAPERTARLDAGHREEAEANAELATQLARIEALERKLEADQPDIIAQDVERLKRSVQQHERRFAERREAMTRLEVELESLGAQGLEERRAELARDLAQLTRRCDELERRARALDLLLERLRDKRQRLTQRLQAPLVHHLERYLRLLLPEARLELDEGLAPVSLTRPGAHGVEHGDFDQLSFGAREQMGVISRLAYADLLKEAGRPTLLILDDALVHADESRLAQMKRVLFDAATRHQLLIFSCHPEAWADLGVAERRIPDLVHAGQGASTRY</sequence>
<dbReference type="EMBL" id="CP015243">
    <property type="protein sequence ID" value="ANF58635.1"/>
    <property type="molecule type" value="Genomic_DNA"/>
</dbReference>
<dbReference type="InterPro" id="IPR038734">
    <property type="entry name" value="YhaN_AAA"/>
</dbReference>
<name>A0A172YHZ4_9GAMM</name>
<dbReference type="Pfam" id="PF13514">
    <property type="entry name" value="AAA_27"/>
    <property type="match status" value="1"/>
</dbReference>
<keyword evidence="1" id="KW-0175">Coiled coil</keyword>
<protein>
    <recommendedName>
        <fullName evidence="2">YhaN AAA domain-containing protein</fullName>
    </recommendedName>
</protein>
<evidence type="ECO:0000259" key="2">
    <source>
        <dbReference type="Pfam" id="PF13514"/>
    </source>
</evidence>